<evidence type="ECO:0000259" key="5">
    <source>
        <dbReference type="Pfam" id="PF00891"/>
    </source>
</evidence>
<dbReference type="EMBL" id="CP012672">
    <property type="protein sequence ID" value="AUX29721.1"/>
    <property type="molecule type" value="Genomic_DNA"/>
</dbReference>
<keyword evidence="2 7" id="KW-0808">Transferase</keyword>
<dbReference type="Gene3D" id="1.10.10.10">
    <property type="entry name" value="Winged helix-like DNA-binding domain superfamily/Winged helix DNA-binding domain"/>
    <property type="match status" value="1"/>
</dbReference>
<dbReference type="GO" id="GO:0032259">
    <property type="term" value="P:methylation"/>
    <property type="evidence" value="ECO:0007669"/>
    <property type="project" value="UniProtKB-KW"/>
</dbReference>
<gene>
    <name evidence="7" type="ORF">SOCE836_018120</name>
</gene>
<evidence type="ECO:0000256" key="1">
    <source>
        <dbReference type="ARBA" id="ARBA00022603"/>
    </source>
</evidence>
<reference evidence="7 8" key="1">
    <citation type="submission" date="2015-09" db="EMBL/GenBank/DDBJ databases">
        <title>Sorangium comparison.</title>
        <authorList>
            <person name="Zaburannyi N."/>
            <person name="Bunk B."/>
            <person name="Overmann J."/>
            <person name="Mueller R."/>
        </authorList>
    </citation>
    <scope>NUCLEOTIDE SEQUENCE [LARGE SCALE GENOMIC DNA]</scope>
    <source>
        <strain evidence="7 8">So ce836</strain>
    </source>
</reference>
<dbReference type="CDD" id="cd02440">
    <property type="entry name" value="AdoMet_MTases"/>
    <property type="match status" value="1"/>
</dbReference>
<evidence type="ECO:0000256" key="2">
    <source>
        <dbReference type="ARBA" id="ARBA00022679"/>
    </source>
</evidence>
<feature type="active site" description="Proton acceptor" evidence="4">
    <location>
        <position position="251"/>
    </location>
</feature>
<feature type="domain" description="O-methyltransferase C-terminal" evidence="5">
    <location>
        <begin position="137"/>
        <end position="321"/>
    </location>
</feature>
<dbReference type="InterPro" id="IPR001077">
    <property type="entry name" value="COMT_C"/>
</dbReference>
<dbReference type="PIRSF" id="PIRSF005739">
    <property type="entry name" value="O-mtase"/>
    <property type="match status" value="1"/>
</dbReference>
<dbReference type="AlphaFoldDB" id="A0A4P2QJC3"/>
<evidence type="ECO:0000256" key="3">
    <source>
        <dbReference type="ARBA" id="ARBA00022691"/>
    </source>
</evidence>
<dbReference type="SUPFAM" id="SSF46785">
    <property type="entry name" value="Winged helix' DNA-binding domain"/>
    <property type="match status" value="1"/>
</dbReference>
<keyword evidence="1 7" id="KW-0489">Methyltransferase</keyword>
<dbReference type="Gene3D" id="3.40.50.150">
    <property type="entry name" value="Vaccinia Virus protein VP39"/>
    <property type="match status" value="1"/>
</dbReference>
<sequence>MQETTLFGGLSVDDPGKRLGQLVDGFLATQVVAVIARLGVPDHMAGTARTAEELATATGADPDALGRLLHAAMVFGLLTRDEGGRFALTEMGALLRTDTPGSLRDLVVGFATPPLWQAVGRLADVVRTGRGGDENETWSYYRRHPEEARWLARGMSRITSRLSTEVAAAYDASGFDRIVDVGGGRGTLLAAILRRAPRAAGVLFDLSETLAEAPTLLAEGGLADRTQIVAGSFFDAVPAGGDLYVISQVLHNWDDERARTIIERCHQASRAGGTLLVIEPLLPCGPQASPMHLLDVLTLVGCGGRERTREQLQSLLAAAGYTLARTIPLSQDFLPWHMLECRRT</sequence>
<dbReference type="InterPro" id="IPR012967">
    <property type="entry name" value="COMT_dimerisation"/>
</dbReference>
<dbReference type="Proteomes" id="UP000295497">
    <property type="component" value="Chromosome"/>
</dbReference>
<evidence type="ECO:0000256" key="4">
    <source>
        <dbReference type="PIRSR" id="PIRSR005739-1"/>
    </source>
</evidence>
<name>A0A4P2QJC3_SORCE</name>
<dbReference type="InterPro" id="IPR036388">
    <property type="entry name" value="WH-like_DNA-bd_sf"/>
</dbReference>
<keyword evidence="3" id="KW-0949">S-adenosyl-L-methionine</keyword>
<feature type="domain" description="O-methyltransferase dimerisation" evidence="6">
    <location>
        <begin position="21"/>
        <end position="96"/>
    </location>
</feature>
<evidence type="ECO:0000259" key="6">
    <source>
        <dbReference type="Pfam" id="PF08100"/>
    </source>
</evidence>
<dbReference type="PANTHER" id="PTHR43712:SF2">
    <property type="entry name" value="O-METHYLTRANSFERASE CICE"/>
    <property type="match status" value="1"/>
</dbReference>
<dbReference type="Gene3D" id="1.10.287.1350">
    <property type="match status" value="1"/>
</dbReference>
<evidence type="ECO:0000313" key="8">
    <source>
        <dbReference type="Proteomes" id="UP000295497"/>
    </source>
</evidence>
<accession>A0A4P2QJC3</accession>
<dbReference type="InterPro" id="IPR016461">
    <property type="entry name" value="COMT-like"/>
</dbReference>
<dbReference type="Pfam" id="PF00891">
    <property type="entry name" value="Methyltransf_2"/>
    <property type="match status" value="1"/>
</dbReference>
<dbReference type="PROSITE" id="PS51683">
    <property type="entry name" value="SAM_OMT_II"/>
    <property type="match status" value="1"/>
</dbReference>
<dbReference type="GO" id="GO:0046983">
    <property type="term" value="F:protein dimerization activity"/>
    <property type="evidence" value="ECO:0007669"/>
    <property type="project" value="InterPro"/>
</dbReference>
<dbReference type="SUPFAM" id="SSF53335">
    <property type="entry name" value="S-adenosyl-L-methionine-dependent methyltransferases"/>
    <property type="match status" value="1"/>
</dbReference>
<protein>
    <submittedName>
        <fullName evidence="7">O-methyltransferase</fullName>
    </submittedName>
</protein>
<proteinExistence type="predicted"/>
<dbReference type="InterPro" id="IPR036390">
    <property type="entry name" value="WH_DNA-bd_sf"/>
</dbReference>
<dbReference type="InterPro" id="IPR029063">
    <property type="entry name" value="SAM-dependent_MTases_sf"/>
</dbReference>
<dbReference type="GO" id="GO:0008171">
    <property type="term" value="F:O-methyltransferase activity"/>
    <property type="evidence" value="ECO:0007669"/>
    <property type="project" value="InterPro"/>
</dbReference>
<dbReference type="PANTHER" id="PTHR43712">
    <property type="entry name" value="PUTATIVE (AFU_ORTHOLOGUE AFUA_4G14580)-RELATED"/>
    <property type="match status" value="1"/>
</dbReference>
<dbReference type="Pfam" id="PF08100">
    <property type="entry name" value="Dimerisation"/>
    <property type="match status" value="1"/>
</dbReference>
<evidence type="ECO:0000313" key="7">
    <source>
        <dbReference type="EMBL" id="AUX29721.1"/>
    </source>
</evidence>
<organism evidence="7 8">
    <name type="scientific">Sorangium cellulosum</name>
    <name type="common">Polyangium cellulosum</name>
    <dbReference type="NCBI Taxonomy" id="56"/>
    <lineage>
        <taxon>Bacteria</taxon>
        <taxon>Pseudomonadati</taxon>
        <taxon>Myxococcota</taxon>
        <taxon>Polyangia</taxon>
        <taxon>Polyangiales</taxon>
        <taxon>Polyangiaceae</taxon>
        <taxon>Sorangium</taxon>
    </lineage>
</organism>